<keyword evidence="3" id="KW-1185">Reference proteome</keyword>
<evidence type="ECO:0000256" key="1">
    <source>
        <dbReference type="SAM" id="Phobius"/>
    </source>
</evidence>
<dbReference type="Proteomes" id="UP000251402">
    <property type="component" value="Chromosome"/>
</dbReference>
<dbReference type="EMBL" id="CP043450">
    <property type="protein sequence ID" value="QEM13125.1"/>
    <property type="molecule type" value="Genomic_DNA"/>
</dbReference>
<keyword evidence="1" id="KW-1133">Transmembrane helix</keyword>
<dbReference type="PANTHER" id="PTHR33973:SF4">
    <property type="entry name" value="OS07G0153300 PROTEIN"/>
    <property type="match status" value="1"/>
</dbReference>
<keyword evidence="1" id="KW-0472">Membrane</keyword>
<evidence type="ECO:0000313" key="3">
    <source>
        <dbReference type="Proteomes" id="UP000251402"/>
    </source>
</evidence>
<dbReference type="InterPro" id="IPR010775">
    <property type="entry name" value="DUF1365"/>
</dbReference>
<sequence>MIIHSSSRRYNPYINKMANTAINSCLYKAKVMHHRLAPKEHSFHYNVFMFYLDLDEIDMLGKRLKFMSRNHFNLFNFRDKDHLQLPRENPDITKNVRRHIAAYLQQNGVYIGNGRIMVLTNLCTLGYQFNPVSFYFCYDEAGLPVCSVVEVCNTFLEMKPYFLGPDTRQGEGFKLNTEKYFYVSPFIDMDTNFDFDLGIPGEKLNVKIDDYDKQGKLFFISTLLGVKKPLSDKNLLLYFIGFPLITIKVIALIHWQAFKLWLKKIPFHKKDSNKELQKEVYRPYS</sequence>
<dbReference type="PANTHER" id="PTHR33973">
    <property type="entry name" value="OS07G0153300 PROTEIN"/>
    <property type="match status" value="1"/>
</dbReference>
<feature type="transmembrane region" description="Helical" evidence="1">
    <location>
        <begin position="235"/>
        <end position="257"/>
    </location>
</feature>
<dbReference type="KEGG" id="mrub:DEO27_024980"/>
<dbReference type="Pfam" id="PF07103">
    <property type="entry name" value="DUF1365"/>
    <property type="match status" value="1"/>
</dbReference>
<organism evidence="2 3">
    <name type="scientific">Mucilaginibacter rubeus</name>
    <dbReference type="NCBI Taxonomy" id="2027860"/>
    <lineage>
        <taxon>Bacteria</taxon>
        <taxon>Pseudomonadati</taxon>
        <taxon>Bacteroidota</taxon>
        <taxon>Sphingobacteriia</taxon>
        <taxon>Sphingobacteriales</taxon>
        <taxon>Sphingobacteriaceae</taxon>
        <taxon>Mucilaginibacter</taxon>
    </lineage>
</organism>
<dbReference type="AlphaFoldDB" id="A0A5C1I5C0"/>
<protein>
    <submittedName>
        <fullName evidence="2">DUF1365 domain-containing protein</fullName>
    </submittedName>
</protein>
<name>A0A5C1I5C0_9SPHI</name>
<gene>
    <name evidence="2" type="ORF">DEO27_024980</name>
</gene>
<proteinExistence type="predicted"/>
<evidence type="ECO:0000313" key="2">
    <source>
        <dbReference type="EMBL" id="QEM13125.1"/>
    </source>
</evidence>
<keyword evidence="1" id="KW-0812">Transmembrane</keyword>
<reference evidence="2" key="1">
    <citation type="submission" date="2019-08" db="EMBL/GenBank/DDBJ databases">
        <title>Comparative genome analysis confer to the adaptation heavy metal polluted environment.</title>
        <authorList>
            <person name="Li Y."/>
        </authorList>
    </citation>
    <scope>NUCLEOTIDE SEQUENCE [LARGE SCALE GENOMIC DNA]</scope>
    <source>
        <strain evidence="2">P1</strain>
    </source>
</reference>
<accession>A0A5C1I5C0</accession>
<dbReference type="OrthoDB" id="9778801at2"/>